<dbReference type="Proteomes" id="UP000305517">
    <property type="component" value="Unassembled WGS sequence"/>
</dbReference>
<protein>
    <recommendedName>
        <fullName evidence="5">Cyanophycinase</fullName>
        <ecNumber evidence="4">3.4.15.6</ecNumber>
    </recommendedName>
</protein>
<feature type="region of interest" description="Disordered" evidence="10">
    <location>
        <begin position="1"/>
        <end position="46"/>
    </location>
</feature>
<comment type="similarity">
    <text evidence="3">Belongs to the peptidase S51 family.</text>
</comment>
<dbReference type="SUPFAM" id="SSF52317">
    <property type="entry name" value="Class I glutamine amidotransferase-like"/>
    <property type="match status" value="1"/>
</dbReference>
<dbReference type="EC" id="3.4.15.6" evidence="4"/>
<comment type="caution">
    <text evidence="11">The sequence shown here is derived from an EMBL/GenBank/DDBJ whole genome shotgun (WGS) entry which is preliminary data.</text>
</comment>
<comment type="function">
    <text evidence="2">Exopeptidase that catalyzes the hydrolytic cleavage of multi-L-arginyl-poly-L-aspartic acid (cyanophycin; a water-insoluble reserve polymer) into aspartate-arginine dipeptides.</text>
</comment>
<keyword evidence="6" id="KW-0645">Protease</keyword>
<dbReference type="PANTHER" id="PTHR36175:SF1">
    <property type="entry name" value="CYANOPHYCINASE"/>
    <property type="match status" value="1"/>
</dbReference>
<keyword evidence="7 11" id="KW-0378">Hydrolase</keyword>
<name>A0A5R8WMK3_9BACT</name>
<dbReference type="GO" id="GO:0006508">
    <property type="term" value="P:proteolysis"/>
    <property type="evidence" value="ECO:0007669"/>
    <property type="project" value="UniProtKB-KW"/>
</dbReference>
<dbReference type="CDD" id="cd03145">
    <property type="entry name" value="GAT1_cyanophycinase"/>
    <property type="match status" value="1"/>
</dbReference>
<evidence type="ECO:0000256" key="3">
    <source>
        <dbReference type="ARBA" id="ARBA00006534"/>
    </source>
</evidence>
<evidence type="ECO:0000256" key="1">
    <source>
        <dbReference type="ARBA" id="ARBA00001092"/>
    </source>
</evidence>
<evidence type="ECO:0000256" key="10">
    <source>
        <dbReference type="SAM" id="MobiDB-lite"/>
    </source>
</evidence>
<dbReference type="RefSeq" id="WP_138079810.1">
    <property type="nucleotide sequence ID" value="NZ_VAJM01000009.1"/>
</dbReference>
<feature type="active site" description="Charge relay system" evidence="9">
    <location>
        <position position="203"/>
    </location>
</feature>
<dbReference type="InterPro" id="IPR011811">
    <property type="entry name" value="Peptidase_S51_cyanophycinase"/>
</dbReference>
<evidence type="ECO:0000256" key="7">
    <source>
        <dbReference type="ARBA" id="ARBA00022801"/>
    </source>
</evidence>
<dbReference type="EMBL" id="VAJM01000009">
    <property type="protein sequence ID" value="TLM90544.1"/>
    <property type="molecule type" value="Genomic_DNA"/>
</dbReference>
<dbReference type="Pfam" id="PF03575">
    <property type="entry name" value="Peptidase_S51"/>
    <property type="match status" value="1"/>
</dbReference>
<evidence type="ECO:0000256" key="8">
    <source>
        <dbReference type="ARBA" id="ARBA00022825"/>
    </source>
</evidence>
<evidence type="ECO:0000256" key="6">
    <source>
        <dbReference type="ARBA" id="ARBA00022670"/>
    </source>
</evidence>
<evidence type="ECO:0000256" key="2">
    <source>
        <dbReference type="ARBA" id="ARBA00002039"/>
    </source>
</evidence>
<dbReference type="NCBIfam" id="TIGR02069">
    <property type="entry name" value="cyanophycinase"/>
    <property type="match status" value="1"/>
</dbReference>
<evidence type="ECO:0000256" key="4">
    <source>
        <dbReference type="ARBA" id="ARBA00013115"/>
    </source>
</evidence>
<gene>
    <name evidence="11" type="ORF">FDY95_17670</name>
</gene>
<dbReference type="PANTHER" id="PTHR36175">
    <property type="entry name" value="CYANOPHYCINASE"/>
    <property type="match status" value="1"/>
</dbReference>
<dbReference type="OrthoDB" id="9799980at2"/>
<dbReference type="InterPro" id="IPR029062">
    <property type="entry name" value="Class_I_gatase-like"/>
</dbReference>
<evidence type="ECO:0000256" key="5">
    <source>
        <dbReference type="ARBA" id="ARBA00015719"/>
    </source>
</evidence>
<sequence>MAKSKKSTPQHSASASCPRPKGTLIIIGGHEQKDPQTVGDEVGSSADELAPESILKRFVAELHGDGPVLIVPTASAEPEDTARDYVRLFHDLGVKRVEVLNIRTRDEANDADRLRQLDDAAGLMFTGGDQLRLTATLGGTEMIRRLKERYAHSRIVIAGTSAGATAMSTPMIYQGRNDAGFLKDEIHITTGLQLMHDVAIDTHFVARGRIVRVAQIIATNPGCIGLGLEEDTAVVVTDGQEMEVIGNGMVVVVDGRQCQGNTIHEIQPGEVFSIRELRVHLLARGQRYTLPVQDQLHV</sequence>
<accession>A0A5R8WMK3</accession>
<keyword evidence="11" id="KW-0121">Carboxypeptidase</keyword>
<keyword evidence="12" id="KW-1185">Reference proteome</keyword>
<dbReference type="PROSITE" id="PS51257">
    <property type="entry name" value="PROKAR_LIPOPROTEIN"/>
    <property type="match status" value="1"/>
</dbReference>
<dbReference type="PIRSF" id="PIRSF032067">
    <property type="entry name" value="Cyanophycinase"/>
    <property type="match status" value="1"/>
</dbReference>
<dbReference type="GO" id="GO:0004180">
    <property type="term" value="F:carboxypeptidase activity"/>
    <property type="evidence" value="ECO:0007669"/>
    <property type="project" value="UniProtKB-KW"/>
</dbReference>
<evidence type="ECO:0000256" key="9">
    <source>
        <dbReference type="PIRSR" id="PIRSR032067-1"/>
    </source>
</evidence>
<organism evidence="11 12">
    <name type="scientific">Hymenobacter jeollabukensis</name>
    <dbReference type="NCBI Taxonomy" id="2025313"/>
    <lineage>
        <taxon>Bacteria</taxon>
        <taxon>Pseudomonadati</taxon>
        <taxon>Bacteroidota</taxon>
        <taxon>Cytophagia</taxon>
        <taxon>Cytophagales</taxon>
        <taxon>Hymenobacteraceae</taxon>
        <taxon>Hymenobacter</taxon>
    </lineage>
</organism>
<dbReference type="GO" id="GO:0008236">
    <property type="term" value="F:serine-type peptidase activity"/>
    <property type="evidence" value="ECO:0007669"/>
    <property type="project" value="UniProtKB-KW"/>
</dbReference>
<feature type="active site" description="Charge relay system" evidence="9">
    <location>
        <position position="161"/>
    </location>
</feature>
<feature type="active site" description="Charge relay system" evidence="9">
    <location>
        <position position="230"/>
    </location>
</feature>
<comment type="catalytic activity">
    <reaction evidence="1">
        <text>[L-4-(L-arginin-2-N-yl)aspartate](n) + H2O = [L-4-(L-arginin-2-N-yl)aspartate](n-1) + L-4-(L-arginin-2-N-yl)aspartate</text>
        <dbReference type="Rhea" id="RHEA:12845"/>
        <dbReference type="Rhea" id="RHEA-COMP:13728"/>
        <dbReference type="Rhea" id="RHEA-COMP:13734"/>
        <dbReference type="ChEBI" id="CHEBI:15377"/>
        <dbReference type="ChEBI" id="CHEBI:137986"/>
        <dbReference type="ChEBI" id="CHEBI:137991"/>
        <dbReference type="EC" id="3.4.15.6"/>
    </reaction>
</comment>
<dbReference type="InterPro" id="IPR005320">
    <property type="entry name" value="Peptidase_S51"/>
</dbReference>
<keyword evidence="8" id="KW-0720">Serine protease</keyword>
<proteinExistence type="inferred from homology"/>
<dbReference type="Gene3D" id="3.40.50.880">
    <property type="match status" value="1"/>
</dbReference>
<dbReference type="GO" id="GO:0008241">
    <property type="term" value="F:peptidyl-dipeptidase activity"/>
    <property type="evidence" value="ECO:0007669"/>
    <property type="project" value="UniProtKB-EC"/>
</dbReference>
<dbReference type="AlphaFoldDB" id="A0A5R8WMK3"/>
<reference evidence="11 12" key="1">
    <citation type="submission" date="2019-05" db="EMBL/GenBank/DDBJ databases">
        <title>Hymenobacter edaphi sp. nov., isolated from abandoned arsenic-contaminated farmland soil.</title>
        <authorList>
            <person name="Nie L."/>
        </authorList>
    </citation>
    <scope>NUCLEOTIDE SEQUENCE [LARGE SCALE GENOMIC DNA]</scope>
    <source>
        <strain evidence="11 12">1-3-3-8</strain>
    </source>
</reference>
<evidence type="ECO:0000313" key="11">
    <source>
        <dbReference type="EMBL" id="TLM90544.1"/>
    </source>
</evidence>
<evidence type="ECO:0000313" key="12">
    <source>
        <dbReference type="Proteomes" id="UP000305517"/>
    </source>
</evidence>